<dbReference type="EMBL" id="LAZR01034877">
    <property type="protein sequence ID" value="KKL29060.1"/>
    <property type="molecule type" value="Genomic_DNA"/>
</dbReference>
<sequence>MINSLLEETKIIRSIGYDQHEIILDIIHLHCPGGIELDPTYNKGGFYKHSGIPRPRYCFDINPIRPECEKADCRQLPLLAGSIRSMIFDPPFLAGGGSNGQMIIKYSGIKTMPELHSLYKDSLKEFSRVLIHRGILIFKCQDSAHGQRNYFTHVWVMNKAEEYGFEAIDLFVKLSKRVFIAWNHTPENQHYARKYHCYFWVFKKVLEFPQ</sequence>
<evidence type="ECO:0008006" key="2">
    <source>
        <dbReference type="Google" id="ProtNLM"/>
    </source>
</evidence>
<reference evidence="1" key="1">
    <citation type="journal article" date="2015" name="Nature">
        <title>Complex archaea that bridge the gap between prokaryotes and eukaryotes.</title>
        <authorList>
            <person name="Spang A."/>
            <person name="Saw J.H."/>
            <person name="Jorgensen S.L."/>
            <person name="Zaremba-Niedzwiedzka K."/>
            <person name="Martijn J."/>
            <person name="Lind A.E."/>
            <person name="van Eijk R."/>
            <person name="Schleper C."/>
            <person name="Guy L."/>
            <person name="Ettema T.J."/>
        </authorList>
    </citation>
    <scope>NUCLEOTIDE SEQUENCE</scope>
</reference>
<gene>
    <name evidence="1" type="ORF">LCGC14_2368940</name>
</gene>
<organism evidence="1">
    <name type="scientific">marine sediment metagenome</name>
    <dbReference type="NCBI Taxonomy" id="412755"/>
    <lineage>
        <taxon>unclassified sequences</taxon>
        <taxon>metagenomes</taxon>
        <taxon>ecological metagenomes</taxon>
    </lineage>
</organism>
<proteinExistence type="predicted"/>
<evidence type="ECO:0000313" key="1">
    <source>
        <dbReference type="EMBL" id="KKL29060.1"/>
    </source>
</evidence>
<dbReference type="SUPFAM" id="SSF53335">
    <property type="entry name" value="S-adenosyl-L-methionine-dependent methyltransferases"/>
    <property type="match status" value="1"/>
</dbReference>
<dbReference type="AlphaFoldDB" id="A0A0F9C4I7"/>
<dbReference type="Gene3D" id="3.40.50.150">
    <property type="entry name" value="Vaccinia Virus protein VP39"/>
    <property type="match status" value="1"/>
</dbReference>
<accession>A0A0F9C4I7</accession>
<comment type="caution">
    <text evidence="1">The sequence shown here is derived from an EMBL/GenBank/DDBJ whole genome shotgun (WGS) entry which is preliminary data.</text>
</comment>
<protein>
    <recommendedName>
        <fullName evidence="2">DNA methylase N-4/N-6 domain-containing protein</fullName>
    </recommendedName>
</protein>
<dbReference type="InterPro" id="IPR029063">
    <property type="entry name" value="SAM-dependent_MTases_sf"/>
</dbReference>
<name>A0A0F9C4I7_9ZZZZ</name>